<dbReference type="InterPro" id="IPR004821">
    <property type="entry name" value="Cyt_trans-like"/>
</dbReference>
<dbReference type="eggNOG" id="arCOG01223">
    <property type="taxonomic scope" value="Archaea"/>
</dbReference>
<evidence type="ECO:0000256" key="3">
    <source>
        <dbReference type="ARBA" id="ARBA00022695"/>
    </source>
</evidence>
<keyword evidence="1 7" id="KW-0963">Cytoplasm</keyword>
<dbReference type="OrthoDB" id="53228at2157"/>
<feature type="domain" description="Cytidyltransferase-like" evidence="8">
    <location>
        <begin position="11"/>
        <end position="142"/>
    </location>
</feature>
<dbReference type="SUPFAM" id="SSF52374">
    <property type="entry name" value="Nucleotidylyl transferase"/>
    <property type="match status" value="1"/>
</dbReference>
<comment type="similarity">
    <text evidence="7">Belongs to the eukaryotic CoaD family.</text>
</comment>
<comment type="subcellular location">
    <subcellularLocation>
        <location evidence="7">Cytoplasm</location>
    </subcellularLocation>
</comment>
<dbReference type="PANTHER" id="PTHR43793:SF1">
    <property type="entry name" value="FAD SYNTHASE"/>
    <property type="match status" value="1"/>
</dbReference>
<comment type="catalytic activity">
    <reaction evidence="7">
        <text>(R)-4'-phosphopantetheine + ATP + H(+) = 3'-dephospho-CoA + diphosphate</text>
        <dbReference type="Rhea" id="RHEA:19801"/>
        <dbReference type="ChEBI" id="CHEBI:15378"/>
        <dbReference type="ChEBI" id="CHEBI:30616"/>
        <dbReference type="ChEBI" id="CHEBI:33019"/>
        <dbReference type="ChEBI" id="CHEBI:57328"/>
        <dbReference type="ChEBI" id="CHEBI:61723"/>
        <dbReference type="EC" id="2.7.7.3"/>
    </reaction>
</comment>
<dbReference type="InterPro" id="IPR023540">
    <property type="entry name" value="PPAT_arch"/>
</dbReference>
<dbReference type="STRING" id="868131.MSWAN_1529"/>
<name>F6D8A9_METPW</name>
<evidence type="ECO:0000256" key="7">
    <source>
        <dbReference type="HAMAP-Rule" id="MF_00647"/>
    </source>
</evidence>
<keyword evidence="2 7" id="KW-0808">Transferase</keyword>
<dbReference type="Pfam" id="PF01467">
    <property type="entry name" value="CTP_transf_like"/>
    <property type="match status" value="1"/>
</dbReference>
<keyword evidence="10" id="KW-1185">Reference proteome</keyword>
<dbReference type="GO" id="GO:0015937">
    <property type="term" value="P:coenzyme A biosynthetic process"/>
    <property type="evidence" value="ECO:0007669"/>
    <property type="project" value="UniProtKB-UniRule"/>
</dbReference>
<dbReference type="PANTHER" id="PTHR43793">
    <property type="entry name" value="FAD SYNTHASE"/>
    <property type="match status" value="1"/>
</dbReference>
<dbReference type="GO" id="GO:0005524">
    <property type="term" value="F:ATP binding"/>
    <property type="evidence" value="ECO:0007669"/>
    <property type="project" value="UniProtKB-KW"/>
</dbReference>
<keyword evidence="4 7" id="KW-0547">Nucleotide-binding</keyword>
<dbReference type="Gene3D" id="3.40.50.620">
    <property type="entry name" value="HUPs"/>
    <property type="match status" value="1"/>
</dbReference>
<organism evidence="9 10">
    <name type="scientific">Methanobacterium paludis (strain DSM 25820 / JCM 18151 / SWAN1)</name>
    <dbReference type="NCBI Taxonomy" id="868131"/>
    <lineage>
        <taxon>Archaea</taxon>
        <taxon>Methanobacteriati</taxon>
        <taxon>Methanobacteriota</taxon>
        <taxon>Methanomada group</taxon>
        <taxon>Methanobacteria</taxon>
        <taxon>Methanobacteriales</taxon>
        <taxon>Methanobacteriaceae</taxon>
        <taxon>Methanobacterium</taxon>
    </lineage>
</organism>
<dbReference type="AlphaFoldDB" id="F6D8A9"/>
<evidence type="ECO:0000256" key="6">
    <source>
        <dbReference type="ARBA" id="ARBA00022993"/>
    </source>
</evidence>
<dbReference type="RefSeq" id="WP_013826042.1">
    <property type="nucleotide sequence ID" value="NC_015574.1"/>
</dbReference>
<dbReference type="InterPro" id="IPR014729">
    <property type="entry name" value="Rossmann-like_a/b/a_fold"/>
</dbReference>
<dbReference type="Proteomes" id="UP000009231">
    <property type="component" value="Chromosome"/>
</dbReference>
<accession>F6D8A9</accession>
<reference evidence="9 10" key="1">
    <citation type="journal article" date="2014" name="Int. J. Syst. Evol. Microbiol.">
        <title>Methanobacterium paludis sp. nov. and a novel strain of Methanobacterium lacus isolated from northern peatlands.</title>
        <authorList>
            <person name="Cadillo-Quiroz H."/>
            <person name="Brauer S.L."/>
            <person name="Goodson N."/>
            <person name="Yavitt J.B."/>
            <person name="Zinder S.H."/>
        </authorList>
    </citation>
    <scope>NUCLEOTIDE SEQUENCE [LARGE SCALE GENOMIC DNA]</scope>
    <source>
        <strain evidence="10">DSM 25820 / JCM 18151 / SWAN1</strain>
    </source>
</reference>
<keyword evidence="3 7" id="KW-0548">Nucleotidyltransferase</keyword>
<dbReference type="GO" id="GO:0004595">
    <property type="term" value="F:pantetheine-phosphate adenylyltransferase activity"/>
    <property type="evidence" value="ECO:0007669"/>
    <property type="project" value="UniProtKB-UniRule"/>
</dbReference>
<evidence type="ECO:0000256" key="5">
    <source>
        <dbReference type="ARBA" id="ARBA00022840"/>
    </source>
</evidence>
<sequence length="155" mass="17394">MEPDQYKKVAVGGTFDKFHKGHRKLLDTAFELGSYVVIGVTSNAFGGLKGKIDPCNVRMSNLKGLLENKHINYDIQQLNEPYGTTIDDEDIDAIVVSEETEPTAFKINRIRKEKGMKPIDIITIHMVLAEDGKPISSTRIRKGEIDRTGTIIKEY</sequence>
<dbReference type="KEGG" id="mew:MSWAN_1529"/>
<dbReference type="HOGENOM" id="CLU_035272_5_0_2"/>
<keyword evidence="6 7" id="KW-0173">Coenzyme A biosynthesis</keyword>
<evidence type="ECO:0000256" key="2">
    <source>
        <dbReference type="ARBA" id="ARBA00022679"/>
    </source>
</evidence>
<proteinExistence type="inferred from homology"/>
<dbReference type="HAMAP" id="MF_00647">
    <property type="entry name" value="PPAT_arch"/>
    <property type="match status" value="1"/>
</dbReference>
<protein>
    <recommendedName>
        <fullName evidence="7">Phosphopantetheine adenylyltransferase</fullName>
        <ecNumber evidence="7">2.7.7.3</ecNumber>
    </recommendedName>
    <alternativeName>
        <fullName evidence="7">Dephospho-CoA pyrophosphorylase</fullName>
    </alternativeName>
    <alternativeName>
        <fullName evidence="7">Pantetheine-phosphate adenylyltransferase</fullName>
        <shortName evidence="7">PPAT</shortName>
    </alternativeName>
</protein>
<dbReference type="NCBIfam" id="NF001985">
    <property type="entry name" value="PRK00777.1"/>
    <property type="match status" value="1"/>
</dbReference>
<dbReference type="EC" id="2.7.7.3" evidence="7"/>
<evidence type="ECO:0000256" key="4">
    <source>
        <dbReference type="ARBA" id="ARBA00022741"/>
    </source>
</evidence>
<dbReference type="UniPathway" id="UPA00241"/>
<evidence type="ECO:0000313" key="10">
    <source>
        <dbReference type="Proteomes" id="UP000009231"/>
    </source>
</evidence>
<dbReference type="NCBIfam" id="TIGR00125">
    <property type="entry name" value="cyt_tran_rel"/>
    <property type="match status" value="1"/>
</dbReference>
<keyword evidence="5 7" id="KW-0067">ATP-binding</keyword>
<dbReference type="InterPro" id="IPR050385">
    <property type="entry name" value="Archaeal_FAD_synthase"/>
</dbReference>
<dbReference type="GeneID" id="10669036"/>
<evidence type="ECO:0000313" key="9">
    <source>
        <dbReference type="EMBL" id="AEG18543.1"/>
    </source>
</evidence>
<comment type="function">
    <text evidence="7">Reversibly transfers an adenylyl group from ATP to 4'-phosphopantetheine, yielding dephospho-CoA (dPCoA) and pyrophosphate.</text>
</comment>
<comment type="pathway">
    <text evidence="7">Cofactor biosynthesis; coenzyme A biosynthesis.</text>
</comment>
<evidence type="ECO:0000259" key="8">
    <source>
        <dbReference type="Pfam" id="PF01467"/>
    </source>
</evidence>
<evidence type="ECO:0000256" key="1">
    <source>
        <dbReference type="ARBA" id="ARBA00022490"/>
    </source>
</evidence>
<dbReference type="GO" id="GO:0005737">
    <property type="term" value="C:cytoplasm"/>
    <property type="evidence" value="ECO:0007669"/>
    <property type="project" value="UniProtKB-SubCell"/>
</dbReference>
<dbReference type="EMBL" id="CP002772">
    <property type="protein sequence ID" value="AEG18543.1"/>
    <property type="molecule type" value="Genomic_DNA"/>
</dbReference>
<gene>
    <name evidence="7" type="primary">coaD</name>
    <name evidence="9" type="ordered locus">MSWAN_1529</name>
</gene>